<organism evidence="18 19">
    <name type="scientific">Pontivivens insulae</name>
    <dbReference type="NCBI Taxonomy" id="1639689"/>
    <lineage>
        <taxon>Bacteria</taxon>
        <taxon>Pseudomonadati</taxon>
        <taxon>Pseudomonadota</taxon>
        <taxon>Alphaproteobacteria</taxon>
        <taxon>Rhodobacterales</taxon>
        <taxon>Paracoccaceae</taxon>
        <taxon>Pontivivens</taxon>
    </lineage>
</organism>
<evidence type="ECO:0000256" key="12">
    <source>
        <dbReference type="ARBA" id="ARBA00022989"/>
    </source>
</evidence>
<sequence>MLDFSWLKKYTPRNLLGRALLILFVPVVGIQIVTAAVFINRHVEGVTAQMTQSVGAELNYAIQIITREPDEDARQRQMETISALLGLTIFLDEDGTVEPGAELRSFDISGRALVETLQDSIDRPMFVDMTAIDKIVLVEVATPAGVVSALIPRRRVIASNPHQLVLWIVFAAAIFATISTLFLRNQIRPIRELAHASEAFGKGRSVKFKPRGAEEVRRAGNAFLAMRTRIERQIGQRTSMLSGVSHDLRTPLTRMRLAISLADPSPEMEELAHDVQEMERMLDGFLAFARGEGAEPTRLTDPIELARTQVTNTRRAGTSISLTVQSSTPDEPEVQLRQTAIGRALANLISNAARYGDTVRVSVALDRLTLTFTVEDDGVGIPEADRETALKPFTRLDVARNQDSGGSVGLGLSIAADVARSHGGTLTLSESPQMGGLMATLRIPR</sequence>
<keyword evidence="4" id="KW-1003">Cell membrane</keyword>
<dbReference type="PANTHER" id="PTHR44936:SF5">
    <property type="entry name" value="SENSOR HISTIDINE KINASE ENVZ"/>
    <property type="match status" value="1"/>
</dbReference>
<dbReference type="AlphaFoldDB" id="A0A2R8AB53"/>
<reference evidence="18 19" key="1">
    <citation type="submission" date="2018-03" db="EMBL/GenBank/DDBJ databases">
        <authorList>
            <person name="Keele B.F."/>
        </authorList>
    </citation>
    <scope>NUCLEOTIDE SEQUENCE [LARGE SCALE GENOMIC DNA]</scope>
    <source>
        <strain evidence="18 19">CeCT 8812</strain>
    </source>
</reference>
<dbReference type="SUPFAM" id="SSF47384">
    <property type="entry name" value="Homodimeric domain of signal transducing histidine kinase"/>
    <property type="match status" value="1"/>
</dbReference>
<keyword evidence="6" id="KW-0597">Phosphoprotein</keyword>
<dbReference type="InterPro" id="IPR003660">
    <property type="entry name" value="HAMP_dom"/>
</dbReference>
<dbReference type="GO" id="GO:0005886">
    <property type="term" value="C:plasma membrane"/>
    <property type="evidence" value="ECO:0007669"/>
    <property type="project" value="UniProtKB-SubCell"/>
</dbReference>
<dbReference type="EMBL" id="OMKW01000002">
    <property type="protein sequence ID" value="SPF29288.1"/>
    <property type="molecule type" value="Genomic_DNA"/>
</dbReference>
<evidence type="ECO:0000256" key="13">
    <source>
        <dbReference type="ARBA" id="ARBA00023012"/>
    </source>
</evidence>
<keyword evidence="7 18" id="KW-0808">Transferase</keyword>
<dbReference type="SMART" id="SM00387">
    <property type="entry name" value="HATPase_c"/>
    <property type="match status" value="1"/>
</dbReference>
<feature type="domain" description="HAMP" evidence="17">
    <location>
        <begin position="184"/>
        <end position="235"/>
    </location>
</feature>
<keyword evidence="10" id="KW-0418">Kinase</keyword>
<dbReference type="SMART" id="SM00304">
    <property type="entry name" value="HAMP"/>
    <property type="match status" value="1"/>
</dbReference>
<keyword evidence="9" id="KW-0547">Nucleotide-binding</keyword>
<dbReference type="GO" id="GO:0005524">
    <property type="term" value="F:ATP binding"/>
    <property type="evidence" value="ECO:0007669"/>
    <property type="project" value="UniProtKB-KW"/>
</dbReference>
<keyword evidence="11" id="KW-0067">ATP-binding</keyword>
<keyword evidence="13" id="KW-0902">Two-component regulatory system</keyword>
<keyword evidence="8 15" id="KW-0812">Transmembrane</keyword>
<evidence type="ECO:0000313" key="19">
    <source>
        <dbReference type="Proteomes" id="UP000244932"/>
    </source>
</evidence>
<evidence type="ECO:0000256" key="1">
    <source>
        <dbReference type="ARBA" id="ARBA00000085"/>
    </source>
</evidence>
<dbReference type="InterPro" id="IPR036097">
    <property type="entry name" value="HisK_dim/P_sf"/>
</dbReference>
<dbReference type="CDD" id="cd06225">
    <property type="entry name" value="HAMP"/>
    <property type="match status" value="1"/>
</dbReference>
<dbReference type="InterPro" id="IPR036890">
    <property type="entry name" value="HATPase_C_sf"/>
</dbReference>
<name>A0A2R8AB53_9RHOB</name>
<evidence type="ECO:0000313" key="18">
    <source>
        <dbReference type="EMBL" id="SPF29288.1"/>
    </source>
</evidence>
<keyword evidence="5" id="KW-0997">Cell inner membrane</keyword>
<dbReference type="InterPro" id="IPR003594">
    <property type="entry name" value="HATPase_dom"/>
</dbReference>
<dbReference type="RefSeq" id="WP_108781999.1">
    <property type="nucleotide sequence ID" value="NZ_OMKW01000002.1"/>
</dbReference>
<evidence type="ECO:0000256" key="9">
    <source>
        <dbReference type="ARBA" id="ARBA00022741"/>
    </source>
</evidence>
<dbReference type="PANTHER" id="PTHR44936">
    <property type="entry name" value="SENSOR PROTEIN CREC"/>
    <property type="match status" value="1"/>
</dbReference>
<accession>A0A2R8AB53</accession>
<comment type="subcellular location">
    <subcellularLocation>
        <location evidence="2">Cell inner membrane</location>
        <topology evidence="2">Multi-pass membrane protein</topology>
    </subcellularLocation>
</comment>
<dbReference type="InterPro" id="IPR050980">
    <property type="entry name" value="2C_sensor_his_kinase"/>
</dbReference>
<dbReference type="Gene3D" id="1.10.287.130">
    <property type="match status" value="1"/>
</dbReference>
<evidence type="ECO:0000256" key="3">
    <source>
        <dbReference type="ARBA" id="ARBA00012438"/>
    </source>
</evidence>
<feature type="transmembrane region" description="Helical" evidence="15">
    <location>
        <begin position="20"/>
        <end position="40"/>
    </location>
</feature>
<evidence type="ECO:0000259" key="17">
    <source>
        <dbReference type="PROSITE" id="PS50885"/>
    </source>
</evidence>
<evidence type="ECO:0000256" key="15">
    <source>
        <dbReference type="SAM" id="Phobius"/>
    </source>
</evidence>
<evidence type="ECO:0000256" key="6">
    <source>
        <dbReference type="ARBA" id="ARBA00022553"/>
    </source>
</evidence>
<dbReference type="SUPFAM" id="SSF55874">
    <property type="entry name" value="ATPase domain of HSP90 chaperone/DNA topoisomerase II/histidine kinase"/>
    <property type="match status" value="1"/>
</dbReference>
<dbReference type="InterPro" id="IPR004358">
    <property type="entry name" value="Sig_transdc_His_kin-like_C"/>
</dbReference>
<gene>
    <name evidence="18" type="primary">envZ_2</name>
    <name evidence="18" type="ORF">POI8812_01596</name>
</gene>
<keyword evidence="12 15" id="KW-1133">Transmembrane helix</keyword>
<evidence type="ECO:0000256" key="4">
    <source>
        <dbReference type="ARBA" id="ARBA00022475"/>
    </source>
</evidence>
<dbReference type="Gene3D" id="3.30.565.10">
    <property type="entry name" value="Histidine kinase-like ATPase, C-terminal domain"/>
    <property type="match status" value="1"/>
</dbReference>
<dbReference type="PROSITE" id="PS50885">
    <property type="entry name" value="HAMP"/>
    <property type="match status" value="1"/>
</dbReference>
<dbReference type="Proteomes" id="UP000244932">
    <property type="component" value="Unassembled WGS sequence"/>
</dbReference>
<dbReference type="OrthoDB" id="9804645at2"/>
<evidence type="ECO:0000259" key="16">
    <source>
        <dbReference type="PROSITE" id="PS50109"/>
    </source>
</evidence>
<feature type="transmembrane region" description="Helical" evidence="15">
    <location>
        <begin position="164"/>
        <end position="183"/>
    </location>
</feature>
<dbReference type="Pfam" id="PF00512">
    <property type="entry name" value="HisKA"/>
    <property type="match status" value="1"/>
</dbReference>
<dbReference type="InterPro" id="IPR005467">
    <property type="entry name" value="His_kinase_dom"/>
</dbReference>
<evidence type="ECO:0000256" key="5">
    <source>
        <dbReference type="ARBA" id="ARBA00022519"/>
    </source>
</evidence>
<evidence type="ECO:0000256" key="10">
    <source>
        <dbReference type="ARBA" id="ARBA00022777"/>
    </source>
</evidence>
<comment type="catalytic activity">
    <reaction evidence="1">
        <text>ATP + protein L-histidine = ADP + protein N-phospho-L-histidine.</text>
        <dbReference type="EC" id="2.7.13.3"/>
    </reaction>
</comment>
<protein>
    <recommendedName>
        <fullName evidence="3">histidine kinase</fullName>
        <ecNumber evidence="3">2.7.13.3</ecNumber>
    </recommendedName>
</protein>
<dbReference type="PROSITE" id="PS50109">
    <property type="entry name" value="HIS_KIN"/>
    <property type="match status" value="1"/>
</dbReference>
<dbReference type="EC" id="2.7.13.3" evidence="3"/>
<dbReference type="GO" id="GO:0000155">
    <property type="term" value="F:phosphorelay sensor kinase activity"/>
    <property type="evidence" value="ECO:0007669"/>
    <property type="project" value="InterPro"/>
</dbReference>
<evidence type="ECO:0000256" key="14">
    <source>
        <dbReference type="ARBA" id="ARBA00023136"/>
    </source>
</evidence>
<keyword evidence="19" id="KW-1185">Reference proteome</keyword>
<dbReference type="Pfam" id="PF02518">
    <property type="entry name" value="HATPase_c"/>
    <property type="match status" value="1"/>
</dbReference>
<evidence type="ECO:0000256" key="8">
    <source>
        <dbReference type="ARBA" id="ARBA00022692"/>
    </source>
</evidence>
<dbReference type="PRINTS" id="PR00344">
    <property type="entry name" value="BCTRLSENSOR"/>
</dbReference>
<dbReference type="CDD" id="cd00082">
    <property type="entry name" value="HisKA"/>
    <property type="match status" value="1"/>
</dbReference>
<dbReference type="InterPro" id="IPR003661">
    <property type="entry name" value="HisK_dim/P_dom"/>
</dbReference>
<feature type="domain" description="Histidine kinase" evidence="16">
    <location>
        <begin position="243"/>
        <end position="445"/>
    </location>
</feature>
<evidence type="ECO:0000256" key="2">
    <source>
        <dbReference type="ARBA" id="ARBA00004429"/>
    </source>
</evidence>
<proteinExistence type="predicted"/>
<dbReference type="SMART" id="SM00388">
    <property type="entry name" value="HisKA"/>
    <property type="match status" value="1"/>
</dbReference>
<keyword evidence="14 15" id="KW-0472">Membrane</keyword>
<evidence type="ECO:0000256" key="11">
    <source>
        <dbReference type="ARBA" id="ARBA00022840"/>
    </source>
</evidence>
<evidence type="ECO:0000256" key="7">
    <source>
        <dbReference type="ARBA" id="ARBA00022679"/>
    </source>
</evidence>